<evidence type="ECO:0000313" key="5">
    <source>
        <dbReference type="EMBL" id="PTW58868.1"/>
    </source>
</evidence>
<keyword evidence="2" id="KW-1133">Transmembrane helix</keyword>
<dbReference type="InterPro" id="IPR036366">
    <property type="entry name" value="PGBDSf"/>
</dbReference>
<proteinExistence type="predicted"/>
<dbReference type="SUPFAM" id="SSF47090">
    <property type="entry name" value="PGBD-like"/>
    <property type="match status" value="1"/>
</dbReference>
<dbReference type="AlphaFoldDB" id="A0A2T5V543"/>
<name>A0A2T5V543_9HYPH</name>
<dbReference type="Pfam" id="PF13406">
    <property type="entry name" value="SLT_2"/>
    <property type="match status" value="1"/>
</dbReference>
<accession>A0A2T5V543</accession>
<dbReference type="Proteomes" id="UP000244081">
    <property type="component" value="Unassembled WGS sequence"/>
</dbReference>
<keyword evidence="2" id="KW-0472">Membrane</keyword>
<dbReference type="InterPro" id="IPR011970">
    <property type="entry name" value="MltB_2"/>
</dbReference>
<dbReference type="Gene3D" id="1.10.530.10">
    <property type="match status" value="1"/>
</dbReference>
<dbReference type="InterPro" id="IPR036365">
    <property type="entry name" value="PGBD-like_sf"/>
</dbReference>
<dbReference type="Gene3D" id="1.10.8.350">
    <property type="entry name" value="Bacterial muramidase"/>
    <property type="match status" value="1"/>
</dbReference>
<sequence>MSFRLCASRLCSAAMADSGPLPDAKWSPGYSVLPDQRPSRRELLSTLTKDEAMTHSRHLLILLASLALAMLATGSPAFAALDRTGVERSFHVWLERQLWPKARARGVSRATFVDATGNLSLQWKLPDLQPPGAPKARPGKQRQSEFRSPARYFSQRNLATLVALGRDRLRQWHAPLQRIEARYGVPARIIVAIWGRETGYGRASLPHNALAVLATQAFMGRRKEIFEEETLAALTILEEDHFPGTALKSSWAGALGGPQFLPSKFLKYAVDFDGDGKRDIWNSVPDTLASIANYLKQHDWQSGRDWGYEAEIPRAISCTLEGPDQGRPISSWIAAGATRISGRPFPANERAHTGYLLMPAGRFGPAFIATPNFYVLKTYNESDAYALFIGHLADRIAYTDTPLVTPWRDPGDFSRRAVQLMQERLVASGYDVGGADGLVGFKTRTAIGQWQERHGMAATCYPDETLLRQIR</sequence>
<dbReference type="InterPro" id="IPR043426">
    <property type="entry name" value="MltB-like"/>
</dbReference>
<evidence type="ECO:0000259" key="3">
    <source>
        <dbReference type="Pfam" id="PF01471"/>
    </source>
</evidence>
<evidence type="ECO:0000256" key="1">
    <source>
        <dbReference type="SAM" id="MobiDB-lite"/>
    </source>
</evidence>
<feature type="domain" description="Peptidoglycan binding-like" evidence="3">
    <location>
        <begin position="416"/>
        <end position="469"/>
    </location>
</feature>
<dbReference type="PANTHER" id="PTHR30163:SF8">
    <property type="entry name" value="LYTIC MUREIN TRANSGLYCOSYLASE"/>
    <property type="match status" value="1"/>
</dbReference>
<evidence type="ECO:0000256" key="2">
    <source>
        <dbReference type="SAM" id="Phobius"/>
    </source>
</evidence>
<dbReference type="PANTHER" id="PTHR30163">
    <property type="entry name" value="MEMBRANE-BOUND LYTIC MUREIN TRANSGLYCOSYLASE B"/>
    <property type="match status" value="1"/>
</dbReference>
<dbReference type="InterPro" id="IPR023346">
    <property type="entry name" value="Lysozyme-like_dom_sf"/>
</dbReference>
<keyword evidence="2" id="KW-0812">Transmembrane</keyword>
<organism evidence="5 6">
    <name type="scientific">Breoghania corrubedonensis</name>
    <dbReference type="NCBI Taxonomy" id="665038"/>
    <lineage>
        <taxon>Bacteria</taxon>
        <taxon>Pseudomonadati</taxon>
        <taxon>Pseudomonadota</taxon>
        <taxon>Alphaproteobacteria</taxon>
        <taxon>Hyphomicrobiales</taxon>
        <taxon>Stappiaceae</taxon>
        <taxon>Breoghania</taxon>
    </lineage>
</organism>
<dbReference type="Pfam" id="PF01471">
    <property type="entry name" value="PG_binding_1"/>
    <property type="match status" value="1"/>
</dbReference>
<keyword evidence="6" id="KW-1185">Reference proteome</keyword>
<gene>
    <name evidence="5" type="ORF">C8N35_109173</name>
</gene>
<evidence type="ECO:0000259" key="4">
    <source>
        <dbReference type="Pfam" id="PF13406"/>
    </source>
</evidence>
<feature type="transmembrane region" description="Helical" evidence="2">
    <location>
        <begin position="59"/>
        <end position="81"/>
    </location>
</feature>
<dbReference type="EMBL" id="QAYG01000009">
    <property type="protein sequence ID" value="PTW58868.1"/>
    <property type="molecule type" value="Genomic_DNA"/>
</dbReference>
<dbReference type="CDD" id="cd13399">
    <property type="entry name" value="Slt35-like"/>
    <property type="match status" value="1"/>
</dbReference>
<feature type="region of interest" description="Disordered" evidence="1">
    <location>
        <begin position="127"/>
        <end position="146"/>
    </location>
</feature>
<dbReference type="NCBIfam" id="TIGR02283">
    <property type="entry name" value="MltB_2"/>
    <property type="match status" value="1"/>
</dbReference>
<dbReference type="Gene3D" id="1.10.101.10">
    <property type="entry name" value="PGBD-like superfamily/PGBD"/>
    <property type="match status" value="1"/>
</dbReference>
<dbReference type="InterPro" id="IPR031304">
    <property type="entry name" value="SLT_2"/>
</dbReference>
<feature type="domain" description="Transglycosylase SLT" evidence="4">
    <location>
        <begin position="90"/>
        <end position="394"/>
    </location>
</feature>
<dbReference type="SUPFAM" id="SSF53955">
    <property type="entry name" value="Lysozyme-like"/>
    <property type="match status" value="1"/>
</dbReference>
<comment type="caution">
    <text evidence="5">The sequence shown here is derived from an EMBL/GenBank/DDBJ whole genome shotgun (WGS) entry which is preliminary data.</text>
</comment>
<protein>
    <submittedName>
        <fullName evidence="5">Lytic murein transglycosylase</fullName>
    </submittedName>
</protein>
<reference evidence="5 6" key="1">
    <citation type="submission" date="2018-04" db="EMBL/GenBank/DDBJ databases">
        <title>Genomic Encyclopedia of Archaeal and Bacterial Type Strains, Phase II (KMG-II): from individual species to whole genera.</title>
        <authorList>
            <person name="Goeker M."/>
        </authorList>
    </citation>
    <scope>NUCLEOTIDE SEQUENCE [LARGE SCALE GENOMIC DNA]</scope>
    <source>
        <strain evidence="5 6">DSM 23382</strain>
    </source>
</reference>
<evidence type="ECO:0000313" key="6">
    <source>
        <dbReference type="Proteomes" id="UP000244081"/>
    </source>
</evidence>
<dbReference type="GO" id="GO:0009253">
    <property type="term" value="P:peptidoglycan catabolic process"/>
    <property type="evidence" value="ECO:0007669"/>
    <property type="project" value="TreeGrafter"/>
</dbReference>
<dbReference type="InterPro" id="IPR002477">
    <property type="entry name" value="Peptidoglycan-bd-like"/>
</dbReference>
<dbReference type="GO" id="GO:0008933">
    <property type="term" value="F:peptidoglycan lytic transglycosylase activity"/>
    <property type="evidence" value="ECO:0007669"/>
    <property type="project" value="TreeGrafter"/>
</dbReference>